<dbReference type="RefSeq" id="WP_146918106.1">
    <property type="nucleotide sequence ID" value="NZ_CP042430.1"/>
</dbReference>
<dbReference type="Gene3D" id="3.40.630.30">
    <property type="match status" value="1"/>
</dbReference>
<sequence length="158" mass="17573">MVTLRPLSESDRRAAYSLRVAPGQERFVSGVAESVREAADHPGAHALCWVVHDGDTPVGFVMVADEVDGPDYLPHYLWKLLIDERHQRKGHGTAVLDLVVAYFRGRPGVETLTTKARLGDGDPVAFYERYGFERAGEAVDGEVLLRLRLASQPIHRVR</sequence>
<dbReference type="InterPro" id="IPR016181">
    <property type="entry name" value="Acyl_CoA_acyltransferase"/>
</dbReference>
<dbReference type="GO" id="GO:0016747">
    <property type="term" value="F:acyltransferase activity, transferring groups other than amino-acyl groups"/>
    <property type="evidence" value="ECO:0007669"/>
    <property type="project" value="InterPro"/>
</dbReference>
<dbReference type="InterPro" id="IPR027455">
    <property type="entry name" value="Sper_AcTfrase_N"/>
</dbReference>
<protein>
    <submittedName>
        <fullName evidence="2">GNAT family N-acetyltransferase</fullName>
    </submittedName>
</protein>
<name>A0A5B8U3S2_9ACTN</name>
<dbReference type="KEGG" id="bsol:FSW04_08080"/>
<reference evidence="2 3" key="1">
    <citation type="journal article" date="2018" name="J. Microbiol.">
        <title>Baekduia soli gen. nov., sp. nov., a novel bacterium isolated from the soil of Baekdu Mountain and proposal of a novel family name, Baekduiaceae fam. nov.</title>
        <authorList>
            <person name="An D.S."/>
            <person name="Siddiqi M.Z."/>
            <person name="Kim K.H."/>
            <person name="Yu H.S."/>
            <person name="Im W.T."/>
        </authorList>
    </citation>
    <scope>NUCLEOTIDE SEQUENCE [LARGE SCALE GENOMIC DNA]</scope>
    <source>
        <strain evidence="2 3">BR7-21</strain>
    </source>
</reference>
<dbReference type="PROSITE" id="PS51186">
    <property type="entry name" value="GNAT"/>
    <property type="match status" value="1"/>
</dbReference>
<organism evidence="2 3">
    <name type="scientific">Baekduia soli</name>
    <dbReference type="NCBI Taxonomy" id="496014"/>
    <lineage>
        <taxon>Bacteria</taxon>
        <taxon>Bacillati</taxon>
        <taxon>Actinomycetota</taxon>
        <taxon>Thermoleophilia</taxon>
        <taxon>Solirubrobacterales</taxon>
        <taxon>Baekduiaceae</taxon>
        <taxon>Baekduia</taxon>
    </lineage>
</organism>
<dbReference type="EMBL" id="CP042430">
    <property type="protein sequence ID" value="QEC47538.1"/>
    <property type="molecule type" value="Genomic_DNA"/>
</dbReference>
<evidence type="ECO:0000313" key="2">
    <source>
        <dbReference type="EMBL" id="QEC47538.1"/>
    </source>
</evidence>
<dbReference type="SUPFAM" id="SSF55729">
    <property type="entry name" value="Acyl-CoA N-acyltransferases (Nat)"/>
    <property type="match status" value="1"/>
</dbReference>
<dbReference type="InterPro" id="IPR000182">
    <property type="entry name" value="GNAT_dom"/>
</dbReference>
<dbReference type="AlphaFoldDB" id="A0A5B8U3S2"/>
<accession>A0A5B8U3S2</accession>
<dbReference type="OrthoDB" id="3526335at2"/>
<evidence type="ECO:0000313" key="3">
    <source>
        <dbReference type="Proteomes" id="UP000321805"/>
    </source>
</evidence>
<feature type="domain" description="N-acetyltransferase" evidence="1">
    <location>
        <begin position="2"/>
        <end position="150"/>
    </location>
</feature>
<evidence type="ECO:0000259" key="1">
    <source>
        <dbReference type="PROSITE" id="PS51186"/>
    </source>
</evidence>
<gene>
    <name evidence="2" type="ORF">FSW04_08080</name>
</gene>
<keyword evidence="3" id="KW-1185">Reference proteome</keyword>
<proteinExistence type="predicted"/>
<dbReference type="Pfam" id="PF00583">
    <property type="entry name" value="Acetyltransf_1"/>
    <property type="match status" value="1"/>
</dbReference>
<dbReference type="Gene3D" id="1.10.287.900">
    <property type="entry name" value="The crystal structure of the spermine/spermidine acetyltransferase from enterococcus faecali"/>
    <property type="match status" value="1"/>
</dbReference>
<keyword evidence="2" id="KW-0808">Transferase</keyword>
<dbReference type="Proteomes" id="UP000321805">
    <property type="component" value="Chromosome"/>
</dbReference>
<dbReference type="CDD" id="cd04301">
    <property type="entry name" value="NAT_SF"/>
    <property type="match status" value="1"/>
</dbReference>